<dbReference type="STRING" id="28885.EI16_00895"/>
<evidence type="ECO:0008006" key="3">
    <source>
        <dbReference type="Google" id="ProtNLM"/>
    </source>
</evidence>
<keyword evidence="2" id="KW-1185">Reference proteome</keyword>
<gene>
    <name evidence="1" type="ORF">EI16_00895</name>
</gene>
<organism evidence="1 2">
    <name type="scientific">Hydrogenovibrio marinus</name>
    <dbReference type="NCBI Taxonomy" id="28885"/>
    <lineage>
        <taxon>Bacteria</taxon>
        <taxon>Pseudomonadati</taxon>
        <taxon>Pseudomonadota</taxon>
        <taxon>Gammaproteobacteria</taxon>
        <taxon>Thiotrichales</taxon>
        <taxon>Piscirickettsiaceae</taxon>
        <taxon>Hydrogenovibrio</taxon>
    </lineage>
</organism>
<accession>A0A066ZM55</accession>
<comment type="caution">
    <text evidence="1">The sequence shown here is derived from an EMBL/GenBank/DDBJ whole genome shotgun (WGS) entry which is preliminary data.</text>
</comment>
<reference evidence="1 2" key="1">
    <citation type="submission" date="2014-04" db="EMBL/GenBank/DDBJ databases">
        <title>Draft genome sequence of Hydrogenovibrio marinus MH-110, a model organism for aerobic H2 metabolism.</title>
        <authorList>
            <person name="Cha H.J."/>
            <person name="Jo B.H."/>
            <person name="Hwang B.H."/>
        </authorList>
    </citation>
    <scope>NUCLEOTIDE SEQUENCE [LARGE SCALE GENOMIC DNA]</scope>
    <source>
        <strain evidence="1 2">MH-110</strain>
    </source>
</reference>
<evidence type="ECO:0000313" key="2">
    <source>
        <dbReference type="Proteomes" id="UP000027341"/>
    </source>
</evidence>
<dbReference type="EMBL" id="JMIU01000001">
    <property type="protein sequence ID" value="KDN94903.1"/>
    <property type="molecule type" value="Genomic_DNA"/>
</dbReference>
<name>A0A066ZM55_HYDMR</name>
<evidence type="ECO:0000313" key="1">
    <source>
        <dbReference type="EMBL" id="KDN94903.1"/>
    </source>
</evidence>
<dbReference type="Proteomes" id="UP000027341">
    <property type="component" value="Unassembled WGS sequence"/>
</dbReference>
<protein>
    <recommendedName>
        <fullName evidence="3">Class I SAM-dependent methyltransferase</fullName>
    </recommendedName>
</protein>
<proteinExistence type="predicted"/>
<dbReference type="AlphaFoldDB" id="A0A066ZM55"/>
<sequence>MLKALFQFFTTPYFVPWVRKMGFLYEAIAMDGRYHRCKHQWQSHFEYCQQAILKAVVKCEQKRSILILGAGSLKDIPLSTLSEQFEQVYLVDLVFLRSARKQAATFENVVLIEADVTGCLEHVFQGKMHCDRSLPWLDKVEEIDCVVSLNLTTQLPLIPISWLMKKHNLQTEAAGKFGTEMVEQHLALLNGFSGVKCLISDRWITEYDVSGNQVDGFDPAWDVPLPEAEISWDWEVIPLAESTNRTSQINQVGATIWR</sequence>